<keyword evidence="1" id="KW-0472">Membrane</keyword>
<keyword evidence="1" id="KW-1133">Transmembrane helix</keyword>
<reference evidence="2 3" key="1">
    <citation type="journal article" date="2017" name="Nat. Microbiol.">
        <title>Natural product diversity associated with the nematode symbionts Photorhabdus and Xenorhabdus.</title>
        <authorList>
            <person name="Tobias N.J."/>
            <person name="Wolff H."/>
            <person name="Djahanschiri B."/>
            <person name="Grundmann F."/>
            <person name="Kronenwerth M."/>
            <person name="Shi Y.M."/>
            <person name="Simonyi S."/>
            <person name="Grun P."/>
            <person name="Shapiro-Ilan D."/>
            <person name="Pidot S.J."/>
            <person name="Stinear T.P."/>
            <person name="Ebersberger I."/>
            <person name="Bode H.B."/>
        </authorList>
    </citation>
    <scope>NUCLEOTIDE SEQUENCE [LARGE SCALE GENOMIC DNA]</scope>
    <source>
        <strain evidence="2 3">DSM 17904</strain>
    </source>
</reference>
<organism evidence="2 3">
    <name type="scientific">Xenorhabdus stockiae</name>
    <dbReference type="NCBI Taxonomy" id="351614"/>
    <lineage>
        <taxon>Bacteria</taxon>
        <taxon>Pseudomonadati</taxon>
        <taxon>Pseudomonadota</taxon>
        <taxon>Gammaproteobacteria</taxon>
        <taxon>Enterobacterales</taxon>
        <taxon>Morganellaceae</taxon>
        <taxon>Xenorhabdus</taxon>
    </lineage>
</organism>
<proteinExistence type="predicted"/>
<evidence type="ECO:0000313" key="2">
    <source>
        <dbReference type="EMBL" id="PHM60543.1"/>
    </source>
</evidence>
<dbReference type="EMBL" id="NJAJ01000064">
    <property type="protein sequence ID" value="PHM60543.1"/>
    <property type="molecule type" value="Genomic_DNA"/>
</dbReference>
<accession>A0A2D0KAX2</accession>
<keyword evidence="3" id="KW-1185">Reference proteome</keyword>
<evidence type="ECO:0000313" key="3">
    <source>
        <dbReference type="Proteomes" id="UP000222366"/>
    </source>
</evidence>
<feature type="transmembrane region" description="Helical" evidence="1">
    <location>
        <begin position="117"/>
        <end position="138"/>
    </location>
</feature>
<sequence>MKKISVILKMLLLLVITIISGKLFKPIPHVEILTIAGVLSTISGILFGFVLASISIFSNGDNRKDSAISALKRNNILPAIINKLLSTGFTLILACLFPMIAMFLSPKLEILGRPIDYIFLILGFSFFILSLITFINCWRKLKIIFPSL</sequence>
<dbReference type="AlphaFoldDB" id="A0A2D0KAX2"/>
<gene>
    <name evidence="2" type="ORF">Xsto_03910</name>
</gene>
<protein>
    <submittedName>
        <fullName evidence="2">Uncharacterized protein</fullName>
    </submittedName>
</protein>
<name>A0A2D0KAX2_9GAMM</name>
<comment type="caution">
    <text evidence="2">The sequence shown here is derived from an EMBL/GenBank/DDBJ whole genome shotgun (WGS) entry which is preliminary data.</text>
</comment>
<dbReference type="RefSeq" id="WP_169926700.1">
    <property type="nucleotide sequence ID" value="NZ_CAWNRH010000142.1"/>
</dbReference>
<evidence type="ECO:0000256" key="1">
    <source>
        <dbReference type="SAM" id="Phobius"/>
    </source>
</evidence>
<feature type="transmembrane region" description="Helical" evidence="1">
    <location>
        <begin position="80"/>
        <end position="105"/>
    </location>
</feature>
<keyword evidence="1" id="KW-0812">Transmembrane</keyword>
<dbReference type="Proteomes" id="UP000222366">
    <property type="component" value="Unassembled WGS sequence"/>
</dbReference>
<feature type="transmembrane region" description="Helical" evidence="1">
    <location>
        <begin position="34"/>
        <end position="59"/>
    </location>
</feature>